<evidence type="ECO:0000313" key="2">
    <source>
        <dbReference type="EMBL" id="EGO26255.1"/>
    </source>
</evidence>
<dbReference type="OrthoDB" id="2679643at2759"/>
<dbReference type="RefSeq" id="XP_007316428.1">
    <property type="nucleotide sequence ID" value="XM_007316366.1"/>
</dbReference>
<feature type="transmembrane region" description="Helical" evidence="1">
    <location>
        <begin position="17"/>
        <end position="36"/>
    </location>
</feature>
<keyword evidence="1" id="KW-0472">Membrane</keyword>
<accession>F8NRD6</accession>
<feature type="transmembrane region" description="Helical" evidence="1">
    <location>
        <begin position="87"/>
        <end position="105"/>
    </location>
</feature>
<evidence type="ECO:0000256" key="1">
    <source>
        <dbReference type="SAM" id="Phobius"/>
    </source>
</evidence>
<protein>
    <submittedName>
        <fullName evidence="2">Uncharacterized protein</fullName>
    </submittedName>
</protein>
<proteinExistence type="predicted"/>
<name>F8NRD6_SERL9</name>
<gene>
    <name evidence="2" type="ORF">SERLADRAFT_463107</name>
</gene>
<dbReference type="GeneID" id="18818494"/>
<organism>
    <name type="scientific">Serpula lacrymans var. lacrymans (strain S7.9)</name>
    <name type="common">Dry rot fungus</name>
    <dbReference type="NCBI Taxonomy" id="578457"/>
    <lineage>
        <taxon>Eukaryota</taxon>
        <taxon>Fungi</taxon>
        <taxon>Dikarya</taxon>
        <taxon>Basidiomycota</taxon>
        <taxon>Agaricomycotina</taxon>
        <taxon>Agaricomycetes</taxon>
        <taxon>Agaricomycetidae</taxon>
        <taxon>Boletales</taxon>
        <taxon>Coniophorineae</taxon>
        <taxon>Serpulaceae</taxon>
        <taxon>Serpula</taxon>
    </lineage>
</organism>
<reference evidence="2" key="1">
    <citation type="submission" date="2011-04" db="EMBL/GenBank/DDBJ databases">
        <title>Evolution of plant cell wall degrading machinery underlies the functional diversity of forest fungi.</title>
        <authorList>
            <consortium name="US DOE Joint Genome Institute (JGI-PGF)"/>
            <person name="Eastwood D.C."/>
            <person name="Floudas D."/>
            <person name="Binder M."/>
            <person name="Majcherczyk A."/>
            <person name="Schneider P."/>
            <person name="Aerts A."/>
            <person name="Asiegbu F.O."/>
            <person name="Baker S.E."/>
            <person name="Barry K."/>
            <person name="Bendiksby M."/>
            <person name="Blumentritt M."/>
            <person name="Coutinho P.M."/>
            <person name="Cullen D."/>
            <person name="Cullen D."/>
            <person name="Gathman A."/>
            <person name="Goodell B."/>
            <person name="Henrissat B."/>
            <person name="Ihrmark K."/>
            <person name="Kauserud H."/>
            <person name="Kohler A."/>
            <person name="LaButti K."/>
            <person name="Lapidus A."/>
            <person name="Lavin J.L."/>
            <person name="Lee Y.-H."/>
            <person name="Lindquist E."/>
            <person name="Lilly W."/>
            <person name="Lucas S."/>
            <person name="Morin E."/>
            <person name="Murat C."/>
            <person name="Oguiza J.A."/>
            <person name="Park J."/>
            <person name="Pisabarro A.G."/>
            <person name="Riley R."/>
            <person name="Rosling A."/>
            <person name="Salamov A."/>
            <person name="Schmidt O."/>
            <person name="Schmutz J."/>
            <person name="Skrede I."/>
            <person name="Stenlid J."/>
            <person name="Wiebenga A."/>
            <person name="Xie X."/>
            <person name="Kues U."/>
            <person name="Hibbett D.S."/>
            <person name="Hoffmeister D."/>
            <person name="Hogberg N."/>
            <person name="Martin F."/>
            <person name="Grigoriev I.V."/>
            <person name="Watkinson S.C."/>
        </authorList>
    </citation>
    <scope>NUCLEOTIDE SEQUENCE</scope>
    <source>
        <strain evidence="2">S7.9</strain>
    </source>
</reference>
<keyword evidence="1" id="KW-1133">Transmembrane helix</keyword>
<feature type="non-terminal residue" evidence="2">
    <location>
        <position position="178"/>
    </location>
</feature>
<feature type="transmembrane region" description="Helical" evidence="1">
    <location>
        <begin position="57"/>
        <end position="75"/>
    </location>
</feature>
<dbReference type="Proteomes" id="UP000008064">
    <property type="component" value="Unassembled WGS sequence"/>
</dbReference>
<dbReference type="EMBL" id="GL945432">
    <property type="protein sequence ID" value="EGO26255.1"/>
    <property type="molecule type" value="Genomic_DNA"/>
</dbReference>
<keyword evidence="1" id="KW-0812">Transmembrane</keyword>
<sequence>MSCAYLPKPSTAAWHNFIPSVVLQFIMYAMTLYRLMKSTTSISSPTFIVRFLNEGGPMYFVATAALVYTVVSVSVEDETIRVTGIDSYFAFATIAVAVCHVLLSIRTLAARYEVDPHWLLSHSELSRLQCKRGAGGELLVDMGINEGSNMEINVQSPEPRVDELRVWTKVRPLSHPVT</sequence>
<dbReference type="HOGENOM" id="CLU_1514179_0_0_1"/>
<dbReference type="KEGG" id="sla:SERLADRAFT_463107"/>
<dbReference type="AlphaFoldDB" id="F8NRD6"/>